<evidence type="ECO:0000259" key="3">
    <source>
        <dbReference type="Pfam" id="PF01471"/>
    </source>
</evidence>
<feature type="region of interest" description="Disordered" evidence="1">
    <location>
        <begin position="1"/>
        <end position="22"/>
    </location>
</feature>
<dbReference type="InterPro" id="IPR036366">
    <property type="entry name" value="PGBDSf"/>
</dbReference>
<reference evidence="4" key="1">
    <citation type="submission" date="2022-10" db="EMBL/GenBank/DDBJ databases">
        <title>The complete genomes of actinobacterial strains from the NBC collection.</title>
        <authorList>
            <person name="Joergensen T.S."/>
            <person name="Alvarez Arevalo M."/>
            <person name="Sterndorff E.B."/>
            <person name="Faurdal D."/>
            <person name="Vuksanovic O."/>
            <person name="Mourched A.-S."/>
            <person name="Charusanti P."/>
            <person name="Shaw S."/>
            <person name="Blin K."/>
            <person name="Weber T."/>
        </authorList>
    </citation>
    <scope>NUCLEOTIDE SEQUENCE</scope>
    <source>
        <strain evidence="4">NBC_00060</strain>
    </source>
</reference>
<evidence type="ECO:0000256" key="1">
    <source>
        <dbReference type="SAM" id="MobiDB-lite"/>
    </source>
</evidence>
<feature type="region of interest" description="Disordered" evidence="1">
    <location>
        <begin position="152"/>
        <end position="264"/>
    </location>
</feature>
<gene>
    <name evidence="4" type="ORF">OHV25_25415</name>
</gene>
<name>A0AAU2H549_9ACTN</name>
<dbReference type="AlphaFoldDB" id="A0AAU2H549"/>
<evidence type="ECO:0000313" key="4">
    <source>
        <dbReference type="EMBL" id="WTU42678.1"/>
    </source>
</evidence>
<dbReference type="Gene3D" id="1.10.101.10">
    <property type="entry name" value="PGBD-like superfamily/PGBD"/>
    <property type="match status" value="1"/>
</dbReference>
<keyword evidence="2" id="KW-0472">Membrane</keyword>
<dbReference type="EMBL" id="CP108253">
    <property type="protein sequence ID" value="WTU42678.1"/>
    <property type="molecule type" value="Genomic_DNA"/>
</dbReference>
<dbReference type="InterPro" id="IPR036365">
    <property type="entry name" value="PGBD-like_sf"/>
</dbReference>
<sequence>MTGQVCPECGTEREPTGRSTGRPACACALRAERSAEVAASEDFDPLRIRPYVTLENLEGGDGGPTGTTSAPGTTMPLRPVDPGATMPLPPIPQGARGTARQAPTGPQTHPGQKGARPATADPHPTERTRRRPLLLALAAAAAIAALGTTAFASGLFSGGSDDKATGAATTVSTAPYGDDTTSSAPSPTAPAPTRSTPRTSPSPHKSSPSPSRTPKPSTSPSRRPAAPSPSSSQVTGSVDTATAPVAPPATAPVLRRGDDGPEVAELQDRLAQLTIYNGKADGHFGSKTESAVRTYQSYMGLEDDPPGVYGAETRSALEAQTS</sequence>
<keyword evidence="2" id="KW-0812">Transmembrane</keyword>
<evidence type="ECO:0000256" key="2">
    <source>
        <dbReference type="SAM" id="Phobius"/>
    </source>
</evidence>
<organism evidence="4">
    <name type="scientific">Streptomyces sp. NBC_00060</name>
    <dbReference type="NCBI Taxonomy" id="2975636"/>
    <lineage>
        <taxon>Bacteria</taxon>
        <taxon>Bacillati</taxon>
        <taxon>Actinomycetota</taxon>
        <taxon>Actinomycetes</taxon>
        <taxon>Kitasatosporales</taxon>
        <taxon>Streptomycetaceae</taxon>
        <taxon>Streptomyces</taxon>
    </lineage>
</organism>
<protein>
    <submittedName>
        <fullName evidence="4">Peptidoglycan-binding protein</fullName>
    </submittedName>
</protein>
<keyword evidence="2" id="KW-1133">Transmembrane helix</keyword>
<feature type="transmembrane region" description="Helical" evidence="2">
    <location>
        <begin position="133"/>
        <end position="156"/>
    </location>
</feature>
<feature type="domain" description="Peptidoglycan binding-like" evidence="3">
    <location>
        <begin position="260"/>
        <end position="317"/>
    </location>
</feature>
<feature type="region of interest" description="Disordered" evidence="1">
    <location>
        <begin position="54"/>
        <end position="132"/>
    </location>
</feature>
<dbReference type="Pfam" id="PF01471">
    <property type="entry name" value="PG_binding_1"/>
    <property type="match status" value="1"/>
</dbReference>
<dbReference type="InterPro" id="IPR002477">
    <property type="entry name" value="Peptidoglycan-bd-like"/>
</dbReference>
<feature type="compositionally biased region" description="Low complexity" evidence="1">
    <location>
        <begin position="180"/>
        <end position="232"/>
    </location>
</feature>
<accession>A0AAU2H549</accession>
<feature type="compositionally biased region" description="Low complexity" evidence="1">
    <location>
        <begin position="66"/>
        <end position="76"/>
    </location>
</feature>
<dbReference type="SUPFAM" id="SSF47090">
    <property type="entry name" value="PGBD-like"/>
    <property type="match status" value="1"/>
</dbReference>
<feature type="region of interest" description="Disordered" evidence="1">
    <location>
        <begin position="299"/>
        <end position="322"/>
    </location>
</feature>
<proteinExistence type="predicted"/>